<dbReference type="GO" id="GO:0071207">
    <property type="term" value="F:histone pre-mRNA stem-loop binding"/>
    <property type="evidence" value="ECO:0007669"/>
    <property type="project" value="TreeGrafter"/>
</dbReference>
<dbReference type="InterPro" id="IPR038294">
    <property type="entry name" value="SLBP_RNA_bind_sf"/>
</dbReference>
<dbReference type="PANTHER" id="PTHR17408:SF11">
    <property type="entry name" value="STEM-LOOP BINDING PROTEIN-LIKE"/>
    <property type="match status" value="1"/>
</dbReference>
<dbReference type="PANTHER" id="PTHR17408">
    <property type="entry name" value="HISTONE RNA HAIRPIN-BINDING PROTEIN"/>
    <property type="match status" value="1"/>
</dbReference>
<dbReference type="Proteomes" id="UP000314982">
    <property type="component" value="Unassembled WGS sequence"/>
</dbReference>
<protein>
    <submittedName>
        <fullName evidence="4">Stem-loop binding protein 2</fullName>
    </submittedName>
</protein>
<dbReference type="AlphaFoldDB" id="A0A4W5N395"/>
<reference evidence="4" key="3">
    <citation type="submission" date="2025-09" db="UniProtKB">
        <authorList>
            <consortium name="Ensembl"/>
        </authorList>
    </citation>
    <scope>IDENTIFICATION</scope>
</reference>
<dbReference type="Gene3D" id="1.10.8.1120">
    <property type="entry name" value="Histone RNA hairpin-binding protein RNA-binding domain"/>
    <property type="match status" value="1"/>
</dbReference>
<keyword evidence="2" id="KW-0694">RNA-binding</keyword>
<evidence type="ECO:0000259" key="3">
    <source>
        <dbReference type="Pfam" id="PF15247"/>
    </source>
</evidence>
<reference evidence="4" key="2">
    <citation type="submission" date="2025-08" db="UniProtKB">
        <authorList>
            <consortium name="Ensembl"/>
        </authorList>
    </citation>
    <scope>IDENTIFICATION</scope>
</reference>
<dbReference type="InterPro" id="IPR029344">
    <property type="entry name" value="SLBP_RNA_bind"/>
</dbReference>
<evidence type="ECO:0000313" key="4">
    <source>
        <dbReference type="Ensembl" id="ENSHHUP00000044124.1"/>
    </source>
</evidence>
<dbReference type="GO" id="GO:0006398">
    <property type="term" value="P:mRNA 3'-end processing by stem-loop binding and cleavage"/>
    <property type="evidence" value="ECO:0007669"/>
    <property type="project" value="TreeGrafter"/>
</dbReference>
<dbReference type="STRING" id="62062.ENSHHUP00000044124"/>
<proteinExistence type="inferred from homology"/>
<dbReference type="Pfam" id="PF15247">
    <property type="entry name" value="SLBP_RNA_bind"/>
    <property type="match status" value="1"/>
</dbReference>
<name>A0A4W5N395_9TELE</name>
<reference evidence="5" key="1">
    <citation type="submission" date="2018-06" db="EMBL/GenBank/DDBJ databases">
        <title>Genome assembly of Danube salmon.</title>
        <authorList>
            <person name="Macqueen D.J."/>
            <person name="Gundappa M.K."/>
        </authorList>
    </citation>
    <scope>NUCLEOTIDE SEQUENCE [LARGE SCALE GENOMIC DNA]</scope>
</reference>
<dbReference type="GeneTree" id="ENSGT00940000164705"/>
<comment type="similarity">
    <text evidence="1">Belongs to the SLBP family.</text>
</comment>
<dbReference type="Ensembl" id="ENSHHUT00000045771.1">
    <property type="protein sequence ID" value="ENSHHUP00000044124.1"/>
    <property type="gene ID" value="ENSHHUG00000027048.1"/>
</dbReference>
<evidence type="ECO:0000313" key="5">
    <source>
        <dbReference type="Proteomes" id="UP000314982"/>
    </source>
</evidence>
<accession>A0A4W5N395</accession>
<sequence length="199" mass="22899">MYPKDVYCQCCCWNRGHGWYQEVSMKNSGMWWAPPNLDPAHTEGNESVLKRRQKPIQYGKNTSGYQNYLEQVPKRLRIPGLHPSTPNKYRKYSRRSWDMQVSLWRKALHGWDPPSESQREAERQDPVDQLQGLLERMNCKLYEDSGVKKGEGCLQIQKPPSPLTCLNVIQQSLDASPWIPGGCVWSSGLILQARLGVLL</sequence>
<feature type="domain" description="Histone RNA hairpin-binding protein RNA-binding" evidence="3">
    <location>
        <begin position="46"/>
        <end position="113"/>
    </location>
</feature>
<dbReference type="GO" id="GO:0051028">
    <property type="term" value="P:mRNA transport"/>
    <property type="evidence" value="ECO:0007669"/>
    <property type="project" value="TreeGrafter"/>
</dbReference>
<evidence type="ECO:0000256" key="1">
    <source>
        <dbReference type="ARBA" id="ARBA00006151"/>
    </source>
</evidence>
<dbReference type="GO" id="GO:0003729">
    <property type="term" value="F:mRNA binding"/>
    <property type="evidence" value="ECO:0007669"/>
    <property type="project" value="InterPro"/>
</dbReference>
<keyword evidence="5" id="KW-1185">Reference proteome</keyword>
<dbReference type="GO" id="GO:0071204">
    <property type="term" value="C:histone pre-mRNA 3'end processing complex"/>
    <property type="evidence" value="ECO:0007669"/>
    <property type="project" value="TreeGrafter"/>
</dbReference>
<evidence type="ECO:0000256" key="2">
    <source>
        <dbReference type="ARBA" id="ARBA00022884"/>
    </source>
</evidence>
<dbReference type="InterPro" id="IPR026502">
    <property type="entry name" value="SLBP1/SLBP2"/>
</dbReference>
<dbReference type="FunFam" id="1.10.8.1120:FF:000001">
    <property type="entry name" value="Histone RNA hairpin-binding protein-like"/>
    <property type="match status" value="1"/>
</dbReference>
<organism evidence="4 5">
    <name type="scientific">Hucho hucho</name>
    <name type="common">huchen</name>
    <dbReference type="NCBI Taxonomy" id="62062"/>
    <lineage>
        <taxon>Eukaryota</taxon>
        <taxon>Metazoa</taxon>
        <taxon>Chordata</taxon>
        <taxon>Craniata</taxon>
        <taxon>Vertebrata</taxon>
        <taxon>Euteleostomi</taxon>
        <taxon>Actinopterygii</taxon>
        <taxon>Neopterygii</taxon>
        <taxon>Teleostei</taxon>
        <taxon>Protacanthopterygii</taxon>
        <taxon>Salmoniformes</taxon>
        <taxon>Salmonidae</taxon>
        <taxon>Salmoninae</taxon>
        <taxon>Hucho</taxon>
    </lineage>
</organism>
<dbReference type="GO" id="GO:0005737">
    <property type="term" value="C:cytoplasm"/>
    <property type="evidence" value="ECO:0007669"/>
    <property type="project" value="TreeGrafter"/>
</dbReference>